<sequence>MVLCSGLWMTLKRKVMQKPKRNGIPNQRSRREKASSSANPARVLPESEILHPWELFKEFTYQEIATATNDFSPESLIGQGRFGAVYKGRLERIGQNVTIKKFDPHGQEGNREFLLERVMLAILCHENIAQLFGYCVEGDFTSEEKALDWSIRMQIAVGVAKGLKYLHCVTNPPVIHSDLKTAHILLDHDFKPKISGFGLAKFGPVADMRFHDSTSLVTNGYWAPEYVNNGDELTLKYDIYSFGVVMLELITGCKPIEDSSLGPQRTLVERTLPLFKDDNMRKILDPKLIIENRGMEETVRKAVVLAFKCLREEPNARPTISQRLSLIKDYNMMKILDLMLTIQGLGMEEAVRRALILAFMCMGEETISRPIISKVLDALEDLVKWREKRRKRAFGMDDE</sequence>
<dbReference type="Gene3D" id="1.10.510.10">
    <property type="entry name" value="Transferase(Phosphotransferase) domain 1"/>
    <property type="match status" value="1"/>
</dbReference>
<keyword evidence="5" id="KW-0067">ATP-binding</keyword>
<organism evidence="8 9">
    <name type="scientific">Brassica rapa subsp. trilocularis</name>
    <dbReference type="NCBI Taxonomy" id="1813537"/>
    <lineage>
        <taxon>Eukaryota</taxon>
        <taxon>Viridiplantae</taxon>
        <taxon>Streptophyta</taxon>
        <taxon>Embryophyta</taxon>
        <taxon>Tracheophyta</taxon>
        <taxon>Spermatophyta</taxon>
        <taxon>Magnoliopsida</taxon>
        <taxon>eudicotyledons</taxon>
        <taxon>Gunneridae</taxon>
        <taxon>Pentapetalae</taxon>
        <taxon>rosids</taxon>
        <taxon>malvids</taxon>
        <taxon>Brassicales</taxon>
        <taxon>Brassicaceae</taxon>
        <taxon>Brassiceae</taxon>
        <taxon>Brassica</taxon>
    </lineage>
</organism>
<evidence type="ECO:0000256" key="2">
    <source>
        <dbReference type="ARBA" id="ARBA00022527"/>
    </source>
</evidence>
<protein>
    <recommendedName>
        <fullName evidence="7">Protein kinase domain-containing protein</fullName>
    </recommendedName>
</protein>
<dbReference type="PANTHER" id="PTHR47985">
    <property type="entry name" value="OS07G0668900 PROTEIN"/>
    <property type="match status" value="1"/>
</dbReference>
<evidence type="ECO:0000256" key="3">
    <source>
        <dbReference type="ARBA" id="ARBA00023136"/>
    </source>
</evidence>
<reference evidence="8 9" key="1">
    <citation type="submission" date="2021-03" db="EMBL/GenBank/DDBJ databases">
        <authorList>
            <person name="King G.J."/>
            <person name="Bancroft I."/>
            <person name="Baten A."/>
            <person name="Bloomfield J."/>
            <person name="Borpatragohain P."/>
            <person name="He Z."/>
            <person name="Irish N."/>
            <person name="Irwin J."/>
            <person name="Liu K."/>
            <person name="Mauleon R.P."/>
            <person name="Moore J."/>
            <person name="Morris R."/>
            <person name="Ostergaard L."/>
            <person name="Wang B."/>
            <person name="Wells R."/>
        </authorList>
    </citation>
    <scope>NUCLEOTIDE SEQUENCE [LARGE SCALE GENOMIC DNA]</scope>
    <source>
        <strain evidence="8">R-o-18</strain>
        <tissue evidence="8">Leaf</tissue>
    </source>
</reference>
<keyword evidence="2" id="KW-0808">Transferase</keyword>
<keyword evidence="5" id="KW-0547">Nucleotide-binding</keyword>
<evidence type="ECO:0000256" key="1">
    <source>
        <dbReference type="ARBA" id="ARBA00004193"/>
    </source>
</evidence>
<dbReference type="EMBL" id="JADBGQ010000008">
    <property type="protein sequence ID" value="KAG5381635.1"/>
    <property type="molecule type" value="Genomic_DNA"/>
</dbReference>
<proteinExistence type="predicted"/>
<dbReference type="PANTHER" id="PTHR47985:SF15">
    <property type="entry name" value="PROTEIN KINASE DOMAIN-CONTAINING PROTEIN"/>
    <property type="match status" value="1"/>
</dbReference>
<gene>
    <name evidence="8" type="primary">A09p003250.1_BraROA</name>
    <name evidence="8" type="ORF">IGI04_033105</name>
</gene>
<dbReference type="InterPro" id="IPR017441">
    <property type="entry name" value="Protein_kinase_ATP_BS"/>
</dbReference>
<dbReference type="Pfam" id="PF00069">
    <property type="entry name" value="Pkinase"/>
    <property type="match status" value="1"/>
</dbReference>
<dbReference type="PROSITE" id="PS00107">
    <property type="entry name" value="PROTEIN_KINASE_ATP"/>
    <property type="match status" value="1"/>
</dbReference>
<dbReference type="SUPFAM" id="SSF56112">
    <property type="entry name" value="Protein kinase-like (PK-like)"/>
    <property type="match status" value="1"/>
</dbReference>
<feature type="region of interest" description="Disordered" evidence="6">
    <location>
        <begin position="17"/>
        <end position="41"/>
    </location>
</feature>
<evidence type="ECO:0000259" key="7">
    <source>
        <dbReference type="PROSITE" id="PS50011"/>
    </source>
</evidence>
<evidence type="ECO:0000256" key="5">
    <source>
        <dbReference type="PROSITE-ProRule" id="PRU10141"/>
    </source>
</evidence>
<comment type="caution">
    <text evidence="8">The sequence shown here is derived from an EMBL/GenBank/DDBJ whole genome shotgun (WGS) entry which is preliminary data.</text>
</comment>
<accession>A0ABQ7L727</accession>
<keyword evidence="2" id="KW-0723">Serine/threonine-protein kinase</keyword>
<dbReference type="PROSITE" id="PS50011">
    <property type="entry name" value="PROTEIN_KINASE_DOM"/>
    <property type="match status" value="1"/>
</dbReference>
<name>A0ABQ7L727_BRACM</name>
<keyword evidence="2" id="KW-0418">Kinase</keyword>
<keyword evidence="3" id="KW-0472">Membrane</keyword>
<evidence type="ECO:0000313" key="9">
    <source>
        <dbReference type="Proteomes" id="UP000823674"/>
    </source>
</evidence>
<keyword evidence="4" id="KW-0449">Lipoprotein</keyword>
<dbReference type="Proteomes" id="UP000823674">
    <property type="component" value="Chromosome A09"/>
</dbReference>
<dbReference type="Gene3D" id="3.30.200.20">
    <property type="entry name" value="Phosphorylase Kinase, domain 1"/>
    <property type="match status" value="1"/>
</dbReference>
<evidence type="ECO:0000256" key="6">
    <source>
        <dbReference type="SAM" id="MobiDB-lite"/>
    </source>
</evidence>
<keyword evidence="9" id="KW-1185">Reference proteome</keyword>
<feature type="domain" description="Protein kinase" evidence="7">
    <location>
        <begin position="71"/>
        <end position="333"/>
    </location>
</feature>
<comment type="subcellular location">
    <subcellularLocation>
        <location evidence="1">Cell membrane</location>
        <topology evidence="1">Lipid-anchor</topology>
    </subcellularLocation>
</comment>
<dbReference type="InterPro" id="IPR011009">
    <property type="entry name" value="Kinase-like_dom_sf"/>
</dbReference>
<evidence type="ECO:0000313" key="8">
    <source>
        <dbReference type="EMBL" id="KAG5381635.1"/>
    </source>
</evidence>
<evidence type="ECO:0000256" key="4">
    <source>
        <dbReference type="ARBA" id="ARBA00023288"/>
    </source>
</evidence>
<feature type="binding site" evidence="5">
    <location>
        <position position="101"/>
    </location>
    <ligand>
        <name>ATP</name>
        <dbReference type="ChEBI" id="CHEBI:30616"/>
    </ligand>
</feature>
<dbReference type="InterPro" id="IPR000719">
    <property type="entry name" value="Prot_kinase_dom"/>
</dbReference>